<reference evidence="3 4" key="1">
    <citation type="submission" date="2017-08" db="EMBL/GenBank/DDBJ databases">
        <title>WGS of Clinical strains of the CDC Group NO-1 linked to zoonotic infections in humans.</title>
        <authorList>
            <person name="Bernier A.-M."/>
            <person name="Bernard K."/>
        </authorList>
    </citation>
    <scope>NUCLEOTIDE SEQUENCE [LARGE SCALE GENOMIC DNA]</scope>
    <source>
        <strain evidence="3 4">NML00-0135</strain>
    </source>
</reference>
<dbReference type="Pfam" id="PF03401">
    <property type="entry name" value="TctC"/>
    <property type="match status" value="1"/>
</dbReference>
<comment type="caution">
    <text evidence="3">The sequence shown here is derived from an EMBL/GenBank/DDBJ whole genome shotgun (WGS) entry which is preliminary data.</text>
</comment>
<feature type="chain" id="PRO_5013172185" description="Tricarboxylic transport membrane protein" evidence="2">
    <location>
        <begin position="24"/>
        <end position="318"/>
    </location>
</feature>
<evidence type="ECO:0000313" key="4">
    <source>
        <dbReference type="Proteomes" id="UP000218054"/>
    </source>
</evidence>
<keyword evidence="4" id="KW-1185">Reference proteome</keyword>
<dbReference type="Proteomes" id="UP000218054">
    <property type="component" value="Unassembled WGS sequence"/>
</dbReference>
<evidence type="ECO:0000256" key="2">
    <source>
        <dbReference type="SAM" id="SignalP"/>
    </source>
</evidence>
<organism evidence="3 4">
    <name type="scientific">Vandammella animalimorsus</name>
    <dbReference type="NCBI Taxonomy" id="2029117"/>
    <lineage>
        <taxon>Bacteria</taxon>
        <taxon>Pseudomonadati</taxon>
        <taxon>Pseudomonadota</taxon>
        <taxon>Betaproteobacteria</taxon>
        <taxon>Burkholderiales</taxon>
        <taxon>Comamonadaceae</taxon>
        <taxon>Vandammella</taxon>
    </lineage>
</organism>
<dbReference type="Gene3D" id="3.40.190.150">
    <property type="entry name" value="Bordetella uptake gene, domain 1"/>
    <property type="match status" value="1"/>
</dbReference>
<sequence length="318" mass="33748">MQFRRFVKAALAATVLCLGAAQAQVNVMLPANPGGGWDATGRQSFQAMKEAGFYTGTVNFSNRGGAGGTIGLAEFQRAQKGKPDAMAVFGAITVGSITLNQSPVQLANFKPIARLTAEYLVLAVKADSPYQSLQEFVAAFKANPGAMPVGGGSAGGVDHIALALLAQSAEVPVSAINYIPQAGGADTVTGIVNGTLKGGISGISEFRQFAQAGRVRILGITTAERIKAAPDIPTFKEQGYDVEIANWRGILGAPEMPQANHQQWVERFAKLNASPQWQAVLERQGWEPYFLPGDEFARFIEAETLRINQILKDAGLAR</sequence>
<dbReference type="Gene3D" id="3.40.190.10">
    <property type="entry name" value="Periplasmic binding protein-like II"/>
    <property type="match status" value="1"/>
</dbReference>
<dbReference type="InterPro" id="IPR005064">
    <property type="entry name" value="BUG"/>
</dbReference>
<dbReference type="InterPro" id="IPR042100">
    <property type="entry name" value="Bug_dom1"/>
</dbReference>
<dbReference type="PANTHER" id="PTHR42928">
    <property type="entry name" value="TRICARBOXYLATE-BINDING PROTEIN"/>
    <property type="match status" value="1"/>
</dbReference>
<proteinExistence type="inferred from homology"/>
<protein>
    <recommendedName>
        <fullName evidence="5">Tricarboxylic transport membrane protein</fullName>
    </recommendedName>
</protein>
<feature type="signal peptide" evidence="2">
    <location>
        <begin position="1"/>
        <end position="23"/>
    </location>
</feature>
<gene>
    <name evidence="3" type="ORF">CK625_08055</name>
</gene>
<dbReference type="AlphaFoldDB" id="A0A2A2AEY5"/>
<comment type="similarity">
    <text evidence="1">Belongs to the UPF0065 (bug) family.</text>
</comment>
<name>A0A2A2AEY5_9BURK</name>
<evidence type="ECO:0000256" key="1">
    <source>
        <dbReference type="ARBA" id="ARBA00006987"/>
    </source>
</evidence>
<dbReference type="EMBL" id="NSJB01000004">
    <property type="protein sequence ID" value="PAT37100.1"/>
    <property type="molecule type" value="Genomic_DNA"/>
</dbReference>
<dbReference type="RefSeq" id="WP_095539796.1">
    <property type="nucleotide sequence ID" value="NZ_NSJB01000004.1"/>
</dbReference>
<dbReference type="SUPFAM" id="SSF53850">
    <property type="entry name" value="Periplasmic binding protein-like II"/>
    <property type="match status" value="1"/>
</dbReference>
<evidence type="ECO:0000313" key="3">
    <source>
        <dbReference type="EMBL" id="PAT37100.1"/>
    </source>
</evidence>
<accession>A0A2A2AEY5</accession>
<dbReference type="CDD" id="cd07012">
    <property type="entry name" value="PBP2_Bug_TTT"/>
    <property type="match status" value="1"/>
</dbReference>
<evidence type="ECO:0008006" key="5">
    <source>
        <dbReference type="Google" id="ProtNLM"/>
    </source>
</evidence>
<keyword evidence="2" id="KW-0732">Signal</keyword>
<dbReference type="PIRSF" id="PIRSF017082">
    <property type="entry name" value="YflP"/>
    <property type="match status" value="1"/>
</dbReference>
<dbReference type="PANTHER" id="PTHR42928:SF3">
    <property type="entry name" value="UPF0065 PROTEIN YFLP"/>
    <property type="match status" value="1"/>
</dbReference>